<keyword evidence="3" id="KW-1185">Reference proteome</keyword>
<dbReference type="Gene3D" id="3.40.50.300">
    <property type="entry name" value="P-loop containing nucleotide triphosphate hydrolases"/>
    <property type="match status" value="1"/>
</dbReference>
<evidence type="ECO:0000313" key="2">
    <source>
        <dbReference type="EMBL" id="KAF0324566.1"/>
    </source>
</evidence>
<gene>
    <name evidence="2" type="ORF">GQ607_008270</name>
</gene>
<dbReference type="OrthoDB" id="3596450at2759"/>
<dbReference type="InterPro" id="IPR003959">
    <property type="entry name" value="ATPase_AAA_core"/>
</dbReference>
<dbReference type="SMART" id="SM00382">
    <property type="entry name" value="AAA"/>
    <property type="match status" value="1"/>
</dbReference>
<dbReference type="Pfam" id="PF22942">
    <property type="entry name" value="DUF7025"/>
    <property type="match status" value="1"/>
</dbReference>
<dbReference type="InterPro" id="IPR045518">
    <property type="entry name" value="2EXR"/>
</dbReference>
<evidence type="ECO:0000259" key="1">
    <source>
        <dbReference type="SMART" id="SM00382"/>
    </source>
</evidence>
<evidence type="ECO:0000313" key="3">
    <source>
        <dbReference type="Proteomes" id="UP000434172"/>
    </source>
</evidence>
<dbReference type="PANTHER" id="PTHR46411">
    <property type="entry name" value="FAMILY ATPASE, PUTATIVE-RELATED"/>
    <property type="match status" value="1"/>
</dbReference>
<dbReference type="GO" id="GO:0016887">
    <property type="term" value="F:ATP hydrolysis activity"/>
    <property type="evidence" value="ECO:0007669"/>
    <property type="project" value="InterPro"/>
</dbReference>
<organism evidence="2 3">
    <name type="scientific">Colletotrichum asianum</name>
    <dbReference type="NCBI Taxonomy" id="702518"/>
    <lineage>
        <taxon>Eukaryota</taxon>
        <taxon>Fungi</taxon>
        <taxon>Dikarya</taxon>
        <taxon>Ascomycota</taxon>
        <taxon>Pezizomycotina</taxon>
        <taxon>Sordariomycetes</taxon>
        <taxon>Hypocreomycetidae</taxon>
        <taxon>Glomerellales</taxon>
        <taxon>Glomerellaceae</taxon>
        <taxon>Colletotrichum</taxon>
        <taxon>Colletotrichum gloeosporioides species complex</taxon>
    </lineage>
</organism>
<reference evidence="2 3" key="1">
    <citation type="submission" date="2019-12" db="EMBL/GenBank/DDBJ databases">
        <title>A genome sequence resource for the geographically widespread anthracnose pathogen Colletotrichum asianum.</title>
        <authorList>
            <person name="Meng Y."/>
        </authorList>
    </citation>
    <scope>NUCLEOTIDE SEQUENCE [LARGE SCALE GENOMIC DNA]</scope>
    <source>
        <strain evidence="2 3">ICMP 18580</strain>
    </source>
</reference>
<dbReference type="Pfam" id="PF00004">
    <property type="entry name" value="AAA"/>
    <property type="match status" value="1"/>
</dbReference>
<dbReference type="Pfam" id="PF20150">
    <property type="entry name" value="2EXR"/>
    <property type="match status" value="1"/>
</dbReference>
<name>A0A8H3ZSF5_9PEZI</name>
<dbReference type="InterPro" id="IPR027417">
    <property type="entry name" value="P-loop_NTPase"/>
</dbReference>
<sequence length="1569" mass="176242">MAEGSFSSFSLLPGEIRDQIWDFSTRPIGVRGVQYFSVLESCDNTSPILEVFERHIVKRTRKDQNQVLAAPLVGKETSCTSWYEGNRSTYAIDSGLWTACKESRAAMYRHYRPEEWVDLRKKQRKYYDKHQTYFHYSLHSGSKHEQMPATFNAESSGGTQSLTILPGYDLLHLAPVKTGLSWYALGKDMPFSSPEFGFGGIRHTAIDFDPSWSLEELERYQLKWEELRLKEGQMDYLRWEMYDSLVKATRDLSHFTTPTLWLVDHRLRRKSTVLDEHMTEMLYGRYGSWQKEQLVFHAAGCRYYAMPEHRASELCGYDAEDEPEGDNDPFSFVYELEELDARQEAFERRGEDEGSGVDEDYYVASLFAKYLFWARPELEVLANYYSTLADEDGLFEINAALKYIDYGFGLTISDLNRLLPRSISYSLLWTVFPPGCLFVAKDGLNFDCVKRCRAATLVSSPRDPPMATKFHWEIEAESIGWNGVDLQNIREYLRIKDFTGNIFMEDLPCVPLKYHSRREDIKEDILRRNYTALGFWKPNFQYVQYDGNALLQFPFSSGHQEVMKSMFLRLFMDTDVTSQAHMGLGGGKEGKNIFSSSPFTSSSSLGSSELSTDEILTVSHILYGFDPREGRWGAFAVDRIGPINWTSDAVDLLVLDPEIKDTVCHLVASHNLSSSEVQASVPARGEGVMGLLSGPSGSGKTFAVEAIAEGAKLPIIPFSSVLLDDDILRMRENLADILKLASHWKAVLLLEHADLLMSRSRSGSMNGLVSAFLQEVESYDGIMFMTTNNLDDIDEKFLGKIDLSVAIPSLDTAARSKIWSYSISKARQTKEYIMEMNEEDIRQLAKAPLNGRQIGNAVKMAIKIAATRKADIITLKHFQDVTRLFQTRIHSPTAEKRRLDYEIATTSEGTIEPILYPGTPPITTTEPASSPGLGAPPITNPSEDIIFCQWEIPEVYSSFCVTSPESSGREIEDFVSRFVVITGDEGTFWCTTCAEFLSMHWGQLGTIALAIVSRGVANALLPQRQDNCAAWRATDFSDDFVLTNTTEKEINITFGEAAHFDQVSIANLDAAITWICTAIRQISASPSSIGQGLYLSRTSRTTSAGHTNTQLLRQTLEPLKRWVPDFSSDSNCWTDMFREGIVAWMPLQRKWGKGLELKYETMIHLAAVENYYMVEGGVILLGYRTALVLVEHDEQSKSYQWHFETMDDSSEGFIDPSKLVSATRMSPKIHDFHDFHDLHGSKCFVGWFEKAHVLLGTKSLLGGPDQMSWSGTRECRQTLRPKGYEAGGQFGIFAGPINIAPQAVKTWEFSSNVRKYDLTGQYRKTLRSCRRSVSIVIDSQTEQAWLVPTLSLILHLCHRYYQEINHTNDLSASIPFAEPTYDGHEAVLEAIEMKGDVIVLGEPGESDTETLRQLFLRIHAEFSRAVSTREEPKRGVIFATELMSIIDPPMAGSPLRKIDVSGSEALAASWEAIIKNPTKIPKTTNLAALSAPPTLKTGTHRHVKPITSSCTTSHAASTSTCTTPAPAICSPPTAAPRTNISANMAMAYRSWLRDNLPGVCGVLDASRRR</sequence>
<protein>
    <recommendedName>
        <fullName evidence="1">AAA+ ATPase domain-containing protein</fullName>
    </recommendedName>
</protein>
<dbReference type="InterPro" id="IPR054289">
    <property type="entry name" value="DUF7025"/>
</dbReference>
<dbReference type="Proteomes" id="UP000434172">
    <property type="component" value="Unassembled WGS sequence"/>
</dbReference>
<feature type="domain" description="AAA+ ATPase" evidence="1">
    <location>
        <begin position="686"/>
        <end position="811"/>
    </location>
</feature>
<comment type="caution">
    <text evidence="2">The sequence shown here is derived from an EMBL/GenBank/DDBJ whole genome shotgun (WGS) entry which is preliminary data.</text>
</comment>
<proteinExistence type="predicted"/>
<accession>A0A8H3ZSF5</accession>
<dbReference type="EMBL" id="WOWK01000043">
    <property type="protein sequence ID" value="KAF0324566.1"/>
    <property type="molecule type" value="Genomic_DNA"/>
</dbReference>
<dbReference type="InterPro" id="IPR003593">
    <property type="entry name" value="AAA+_ATPase"/>
</dbReference>
<dbReference type="GO" id="GO:0005524">
    <property type="term" value="F:ATP binding"/>
    <property type="evidence" value="ECO:0007669"/>
    <property type="project" value="InterPro"/>
</dbReference>
<dbReference type="SUPFAM" id="SSF52540">
    <property type="entry name" value="P-loop containing nucleoside triphosphate hydrolases"/>
    <property type="match status" value="1"/>
</dbReference>
<dbReference type="PANTHER" id="PTHR46411:SF3">
    <property type="entry name" value="AAA+ ATPASE DOMAIN-CONTAINING PROTEIN"/>
    <property type="match status" value="1"/>
</dbReference>